<proteinExistence type="predicted"/>
<evidence type="ECO:0000313" key="1">
    <source>
        <dbReference type="EMBL" id="MEC5729359.1"/>
    </source>
</evidence>
<accession>A0ABU6KTX3</accession>
<reference evidence="1 2" key="1">
    <citation type="journal article" date="2023" name="Nat. Commun.">
        <title>Genomic dissection of endemic carbapenem resistance reveals metallo-beta-lactamase dissemination through clonal, plasmid and integron transfer.</title>
        <authorList>
            <person name="Macesic N."/>
            <person name="Hawkey J."/>
            <person name="Vezina B."/>
            <person name="Wisniewski J.A."/>
            <person name="Cottingham H."/>
            <person name="Blakeway L.V."/>
            <person name="Harshegyi T."/>
            <person name="Pragastis K."/>
            <person name="Badoordeen G.Z."/>
            <person name="Dennison A."/>
            <person name="Spelman D.W."/>
            <person name="Jenney A.W.J."/>
            <person name="Peleg A.Y."/>
        </authorList>
    </citation>
    <scope>NUCLEOTIDE SEQUENCE [LARGE SCALE GENOMIC DNA]</scope>
    <source>
        <strain evidence="1 2">CPO239</strain>
    </source>
</reference>
<gene>
    <name evidence="1" type="ORF">QAA55_013170</name>
</gene>
<comment type="caution">
    <text evidence="1">The sequence shown here is derived from an EMBL/GenBank/DDBJ whole genome shotgun (WGS) entry which is preliminary data.</text>
</comment>
<dbReference type="RefSeq" id="WP_241175422.1">
    <property type="nucleotide sequence ID" value="NZ_JAKWHR010000165.1"/>
</dbReference>
<organism evidence="1 2">
    <name type="scientific">Enterobacter asburiae</name>
    <dbReference type="NCBI Taxonomy" id="61645"/>
    <lineage>
        <taxon>Bacteria</taxon>
        <taxon>Pseudomonadati</taxon>
        <taxon>Pseudomonadota</taxon>
        <taxon>Gammaproteobacteria</taxon>
        <taxon>Enterobacterales</taxon>
        <taxon>Enterobacteriaceae</taxon>
        <taxon>Enterobacter</taxon>
        <taxon>Enterobacter cloacae complex</taxon>
    </lineage>
</organism>
<sequence>MTVKPYRADGGDISTGRLKEIADNPYGDEEKCWLAKRVLALQAELEARKVKIKLPESFYPDGDIDCPLVINEYQVIEAIVAADCKPIAVCPRCKCELDLSHKPDGSHYCHADGAAKGE</sequence>
<evidence type="ECO:0000313" key="2">
    <source>
        <dbReference type="Proteomes" id="UP001175344"/>
    </source>
</evidence>
<protein>
    <submittedName>
        <fullName evidence="1">Uncharacterized protein</fullName>
    </submittedName>
</protein>
<dbReference type="Proteomes" id="UP001175344">
    <property type="component" value="Unassembled WGS sequence"/>
</dbReference>
<keyword evidence="2" id="KW-1185">Reference proteome</keyword>
<dbReference type="EMBL" id="JARTQQ020000001">
    <property type="protein sequence ID" value="MEC5729359.1"/>
    <property type="molecule type" value="Genomic_DNA"/>
</dbReference>
<name>A0ABU6KTX3_ENTAS</name>